<feature type="non-terminal residue" evidence="6">
    <location>
        <position position="102"/>
    </location>
</feature>
<comment type="subcellular location">
    <subcellularLocation>
        <location evidence="1">Nucleus</location>
    </subcellularLocation>
</comment>
<evidence type="ECO:0000313" key="6">
    <source>
        <dbReference type="EMBL" id="CAB4045744.1"/>
    </source>
</evidence>
<keyword evidence="2" id="KW-0328">Glycosyltransferase</keyword>
<reference evidence="6" key="1">
    <citation type="submission" date="2020-04" db="EMBL/GenBank/DDBJ databases">
        <authorList>
            <person name="Alioto T."/>
            <person name="Alioto T."/>
            <person name="Gomez Garrido J."/>
        </authorList>
    </citation>
    <scope>NUCLEOTIDE SEQUENCE</scope>
    <source>
        <strain evidence="6">A484AB</strain>
    </source>
</reference>
<evidence type="ECO:0000313" key="7">
    <source>
        <dbReference type="Proteomes" id="UP001152795"/>
    </source>
</evidence>
<keyword evidence="7" id="KW-1185">Reference proteome</keyword>
<evidence type="ECO:0000256" key="3">
    <source>
        <dbReference type="ARBA" id="ARBA00022679"/>
    </source>
</evidence>
<keyword evidence="4" id="KW-0520">NAD</keyword>
<sequence>PDYWDSTLFECIFHKINLSTSSKEYQEVETAFHTTAPNQIVRIERIQNREIYEIYEVKRQAMMKKYGGNFAEKELRLFHGTSVENIEKINAGGLNRSYAGMR</sequence>
<evidence type="ECO:0000256" key="1">
    <source>
        <dbReference type="ARBA" id="ARBA00004123"/>
    </source>
</evidence>
<organism evidence="6 7">
    <name type="scientific">Paramuricea clavata</name>
    <name type="common">Red gorgonian</name>
    <name type="synonym">Violescent sea-whip</name>
    <dbReference type="NCBI Taxonomy" id="317549"/>
    <lineage>
        <taxon>Eukaryota</taxon>
        <taxon>Metazoa</taxon>
        <taxon>Cnidaria</taxon>
        <taxon>Anthozoa</taxon>
        <taxon>Octocorallia</taxon>
        <taxon>Malacalcyonacea</taxon>
        <taxon>Plexauridae</taxon>
        <taxon>Paramuricea</taxon>
    </lineage>
</organism>
<dbReference type="GO" id="GO:0005634">
    <property type="term" value="C:nucleus"/>
    <property type="evidence" value="ECO:0007669"/>
    <property type="project" value="UniProtKB-SubCell"/>
</dbReference>
<dbReference type="InterPro" id="IPR012317">
    <property type="entry name" value="Poly(ADP-ribose)pol_cat_dom"/>
</dbReference>
<evidence type="ECO:0000256" key="4">
    <source>
        <dbReference type="ARBA" id="ARBA00023027"/>
    </source>
</evidence>
<protein>
    <submittedName>
        <fullName evidence="6">Poly [ADP-ribose] polymerase 14-like</fullName>
    </submittedName>
</protein>
<evidence type="ECO:0000256" key="5">
    <source>
        <dbReference type="ARBA" id="ARBA00023242"/>
    </source>
</evidence>
<dbReference type="Pfam" id="PF00644">
    <property type="entry name" value="PARP"/>
    <property type="match status" value="1"/>
</dbReference>
<dbReference type="PROSITE" id="PS51059">
    <property type="entry name" value="PARP_CATALYTIC"/>
    <property type="match status" value="1"/>
</dbReference>
<dbReference type="SUPFAM" id="SSF56399">
    <property type="entry name" value="ADP-ribosylation"/>
    <property type="match status" value="1"/>
</dbReference>
<dbReference type="GO" id="GO:0003950">
    <property type="term" value="F:NAD+ poly-ADP-ribosyltransferase activity"/>
    <property type="evidence" value="ECO:0007669"/>
    <property type="project" value="UniProtKB-UniRule"/>
</dbReference>
<dbReference type="Gene3D" id="3.90.228.10">
    <property type="match status" value="1"/>
</dbReference>
<dbReference type="Proteomes" id="UP001152795">
    <property type="component" value="Unassembled WGS sequence"/>
</dbReference>
<dbReference type="GO" id="GO:0003714">
    <property type="term" value="F:transcription corepressor activity"/>
    <property type="evidence" value="ECO:0007669"/>
    <property type="project" value="TreeGrafter"/>
</dbReference>
<comment type="caution">
    <text evidence="6">The sequence shown here is derived from an EMBL/GenBank/DDBJ whole genome shotgun (WGS) entry which is preliminary data.</text>
</comment>
<dbReference type="InterPro" id="IPR052056">
    <property type="entry name" value="Mono-ARTD/PARP"/>
</dbReference>
<gene>
    <name evidence="6" type="ORF">PACLA_8A047885</name>
</gene>
<feature type="non-terminal residue" evidence="6">
    <location>
        <position position="1"/>
    </location>
</feature>
<dbReference type="GO" id="GO:0005737">
    <property type="term" value="C:cytoplasm"/>
    <property type="evidence" value="ECO:0007669"/>
    <property type="project" value="TreeGrafter"/>
</dbReference>
<keyword evidence="3" id="KW-0808">Transferase</keyword>
<dbReference type="GO" id="GO:0010629">
    <property type="term" value="P:negative regulation of gene expression"/>
    <property type="evidence" value="ECO:0007669"/>
    <property type="project" value="TreeGrafter"/>
</dbReference>
<name>A0A7D9KK08_PARCT</name>
<dbReference type="PANTHER" id="PTHR14453:SF67">
    <property type="entry name" value="POLY [ADP-RIBOSE] POLYMERASE"/>
    <property type="match status" value="1"/>
</dbReference>
<dbReference type="AlphaFoldDB" id="A0A7D9KK08"/>
<evidence type="ECO:0000256" key="2">
    <source>
        <dbReference type="ARBA" id="ARBA00022676"/>
    </source>
</evidence>
<keyword evidence="5" id="KW-0539">Nucleus</keyword>
<dbReference type="OrthoDB" id="406099at2759"/>
<accession>A0A7D9KK08</accession>
<dbReference type="PANTHER" id="PTHR14453">
    <property type="entry name" value="PARP/ZINC FINGER CCCH TYPE DOMAIN CONTAINING PROTEIN"/>
    <property type="match status" value="1"/>
</dbReference>
<dbReference type="EMBL" id="CACRXK020041582">
    <property type="protein sequence ID" value="CAB4045744.1"/>
    <property type="molecule type" value="Genomic_DNA"/>
</dbReference>
<proteinExistence type="predicted"/>